<sequence>MELSIESFEISVGKALIKANGDIDIATVELLINAIDKQEKKLIVLDLSGVTFIDSTGVGLIVHKILESRERGMEVKLESIPEPIHNVLEEMGIYEILNELEGR</sequence>
<dbReference type="KEGG" id="eff:skT53_00060"/>
<proteinExistence type="predicted"/>
<evidence type="ECO:0000313" key="3">
    <source>
        <dbReference type="Proteomes" id="UP000593802"/>
    </source>
</evidence>
<gene>
    <name evidence="2" type="ORF">skT53_00060</name>
</gene>
<dbReference type="PROSITE" id="PS50801">
    <property type="entry name" value="STAS"/>
    <property type="match status" value="1"/>
</dbReference>
<dbReference type="EMBL" id="AP023366">
    <property type="protein sequence ID" value="BCJ85021.1"/>
    <property type="molecule type" value="Genomic_DNA"/>
</dbReference>
<dbReference type="InterPro" id="IPR002645">
    <property type="entry name" value="STAS_dom"/>
</dbReference>
<reference evidence="2 3" key="1">
    <citation type="submission" date="2020-08" db="EMBL/GenBank/DDBJ databases">
        <title>Complete Genome Sequence of Effusibacillus dendaii Strain skT53, Isolated from Farmland soil.</title>
        <authorList>
            <person name="Konishi T."/>
            <person name="Kawasaki H."/>
        </authorList>
    </citation>
    <scope>NUCLEOTIDE SEQUENCE [LARGE SCALE GENOMIC DNA]</scope>
    <source>
        <strain evidence="3">skT53</strain>
    </source>
</reference>
<dbReference type="RefSeq" id="WP_200759196.1">
    <property type="nucleotide sequence ID" value="NZ_AP023366.1"/>
</dbReference>
<dbReference type="PANTHER" id="PTHR33495">
    <property type="entry name" value="ANTI-SIGMA FACTOR ANTAGONIST TM_1081-RELATED-RELATED"/>
    <property type="match status" value="1"/>
</dbReference>
<name>A0A7I8DAU0_9BACL</name>
<dbReference type="Proteomes" id="UP000593802">
    <property type="component" value="Chromosome"/>
</dbReference>
<dbReference type="GO" id="GO:0043856">
    <property type="term" value="F:anti-sigma factor antagonist activity"/>
    <property type="evidence" value="ECO:0007669"/>
    <property type="project" value="TreeGrafter"/>
</dbReference>
<accession>A0A7I8DAU0</accession>
<dbReference type="SUPFAM" id="SSF52091">
    <property type="entry name" value="SpoIIaa-like"/>
    <property type="match status" value="1"/>
</dbReference>
<feature type="domain" description="STAS" evidence="1">
    <location>
        <begin position="13"/>
        <end position="103"/>
    </location>
</feature>
<dbReference type="PANTHER" id="PTHR33495:SF2">
    <property type="entry name" value="ANTI-SIGMA FACTOR ANTAGONIST TM_1081-RELATED"/>
    <property type="match status" value="1"/>
</dbReference>
<protein>
    <recommendedName>
        <fullName evidence="1">STAS domain-containing protein</fullName>
    </recommendedName>
</protein>
<dbReference type="InterPro" id="IPR036513">
    <property type="entry name" value="STAS_dom_sf"/>
</dbReference>
<evidence type="ECO:0000313" key="2">
    <source>
        <dbReference type="EMBL" id="BCJ85021.1"/>
    </source>
</evidence>
<keyword evidence="3" id="KW-1185">Reference proteome</keyword>
<organism evidence="2 3">
    <name type="scientific">Effusibacillus dendaii</name>
    <dbReference type="NCBI Taxonomy" id="2743772"/>
    <lineage>
        <taxon>Bacteria</taxon>
        <taxon>Bacillati</taxon>
        <taxon>Bacillota</taxon>
        <taxon>Bacilli</taxon>
        <taxon>Bacillales</taxon>
        <taxon>Alicyclobacillaceae</taxon>
        <taxon>Effusibacillus</taxon>
    </lineage>
</organism>
<dbReference type="CDD" id="cd07043">
    <property type="entry name" value="STAS_anti-anti-sigma_factors"/>
    <property type="match status" value="1"/>
</dbReference>
<dbReference type="Gene3D" id="3.30.750.24">
    <property type="entry name" value="STAS domain"/>
    <property type="match status" value="1"/>
</dbReference>
<dbReference type="AlphaFoldDB" id="A0A7I8DAU0"/>
<dbReference type="Pfam" id="PF01740">
    <property type="entry name" value="STAS"/>
    <property type="match status" value="1"/>
</dbReference>
<evidence type="ECO:0000259" key="1">
    <source>
        <dbReference type="PROSITE" id="PS50801"/>
    </source>
</evidence>